<comment type="caution">
    <text evidence="1">The sequence shown here is derived from an EMBL/GenBank/DDBJ whole genome shotgun (WGS) entry which is preliminary data.</text>
</comment>
<organism evidence="1 2">
    <name type="scientific">Eumeta variegata</name>
    <name type="common">Bagworm moth</name>
    <name type="synonym">Eumeta japonica</name>
    <dbReference type="NCBI Taxonomy" id="151549"/>
    <lineage>
        <taxon>Eukaryota</taxon>
        <taxon>Metazoa</taxon>
        <taxon>Ecdysozoa</taxon>
        <taxon>Arthropoda</taxon>
        <taxon>Hexapoda</taxon>
        <taxon>Insecta</taxon>
        <taxon>Pterygota</taxon>
        <taxon>Neoptera</taxon>
        <taxon>Endopterygota</taxon>
        <taxon>Lepidoptera</taxon>
        <taxon>Glossata</taxon>
        <taxon>Ditrysia</taxon>
        <taxon>Tineoidea</taxon>
        <taxon>Psychidae</taxon>
        <taxon>Oiketicinae</taxon>
        <taxon>Eumeta</taxon>
    </lineage>
</organism>
<dbReference type="EMBL" id="BGZK01000937">
    <property type="protein sequence ID" value="GBP65713.1"/>
    <property type="molecule type" value="Genomic_DNA"/>
</dbReference>
<proteinExistence type="predicted"/>
<keyword evidence="2" id="KW-1185">Reference proteome</keyword>
<dbReference type="AlphaFoldDB" id="A0A4C1XRN9"/>
<reference evidence="1 2" key="1">
    <citation type="journal article" date="2019" name="Commun. Biol.">
        <title>The bagworm genome reveals a unique fibroin gene that provides high tensile strength.</title>
        <authorList>
            <person name="Kono N."/>
            <person name="Nakamura H."/>
            <person name="Ohtoshi R."/>
            <person name="Tomita M."/>
            <person name="Numata K."/>
            <person name="Arakawa K."/>
        </authorList>
    </citation>
    <scope>NUCLEOTIDE SEQUENCE [LARGE SCALE GENOMIC DNA]</scope>
</reference>
<dbReference type="Proteomes" id="UP000299102">
    <property type="component" value="Unassembled WGS sequence"/>
</dbReference>
<protein>
    <submittedName>
        <fullName evidence="1">Uncharacterized protein</fullName>
    </submittedName>
</protein>
<evidence type="ECO:0000313" key="1">
    <source>
        <dbReference type="EMBL" id="GBP65713.1"/>
    </source>
</evidence>
<name>A0A4C1XRN9_EUMVA</name>
<evidence type="ECO:0000313" key="2">
    <source>
        <dbReference type="Proteomes" id="UP000299102"/>
    </source>
</evidence>
<accession>A0A4C1XRN9</accession>
<gene>
    <name evidence="1" type="ORF">EVAR_48415_1</name>
</gene>
<sequence>MSSALRRESEGARRGERGAPSECKVGAYLIIIERVNLLKIIFQQADVRRAADAARIPAQARRALISDVERDGPMLTRGSGYDLILINSTPRSRRAAVGASGARGGRRRARVTLMPCFS</sequence>